<dbReference type="InterPro" id="IPR000182">
    <property type="entry name" value="GNAT_dom"/>
</dbReference>
<dbReference type="OrthoDB" id="512662at2759"/>
<feature type="domain" description="N-acetyltransferase" evidence="1">
    <location>
        <begin position="321"/>
        <end position="458"/>
    </location>
</feature>
<dbReference type="SUPFAM" id="SSF55729">
    <property type="entry name" value="Acyl-CoA N-acyltransferases (Nat)"/>
    <property type="match status" value="1"/>
</dbReference>
<dbReference type="InterPro" id="IPR016181">
    <property type="entry name" value="Acyl_CoA_acyltransferase"/>
</dbReference>
<gene>
    <name evidence="2" type="ORF">KIPB_000957</name>
</gene>
<comment type="caution">
    <text evidence="2">The sequence shown here is derived from an EMBL/GenBank/DDBJ whole genome shotgun (WGS) entry which is preliminary data.</text>
</comment>
<name>A0A9K3CQ20_9EUKA</name>
<sequence length="486" mass="53416">MDPCVICSSGSAPSPLHPSDSAAVSEVALILKTIVQQLMSAIQSGSQQQVQQILMAMEMKAPYLQMAIQRAGAREVIRSGSYSLLHYMLKKMTQLPGIAEFCVFAIGGMTAEIECQCGIQAHERAYAKEGVYGVQEALPQLSDALDALPKGVGEGQFVGLLLSRSLEDTQTLLALPMQQALLSGTSVYIADSGIAHTARKYVTQLGFVTQGPLLVCPLESLPPQSDMDRWLEDTDFRSSTDRMGTRHRVYLPDRSDHLQAACRTMAESFVEDPVAMSVFPVAEERPLIVNYNLLNACTQGVRCSGVWTLIPDGSDVTQPSAVLLGAPPGWYDHLYTPLPPHLRVPPPPVCMDRLARSRKCLRTIFSDHESMCGGRNHYYVHHIATQSDWRGKGVGSMLLRRMTEICDRPENKTRIYLENSNTDNLGFYGRVGLTIRKRIVIDAEVGRHTVYVMRRETGGITSSGSESDAEGGVPEVEYVVRDATLQ</sequence>
<dbReference type="Pfam" id="PF00583">
    <property type="entry name" value="Acetyltransf_1"/>
    <property type="match status" value="1"/>
</dbReference>
<proteinExistence type="predicted"/>
<keyword evidence="3" id="KW-1185">Reference proteome</keyword>
<dbReference type="Proteomes" id="UP000265618">
    <property type="component" value="Unassembled WGS sequence"/>
</dbReference>
<evidence type="ECO:0000259" key="1">
    <source>
        <dbReference type="PROSITE" id="PS51186"/>
    </source>
</evidence>
<dbReference type="InterPro" id="IPR052523">
    <property type="entry name" value="Trichothecene_AcTrans"/>
</dbReference>
<evidence type="ECO:0000313" key="3">
    <source>
        <dbReference type="Proteomes" id="UP000265618"/>
    </source>
</evidence>
<reference evidence="2 3" key="1">
    <citation type="journal article" date="2018" name="PLoS ONE">
        <title>The draft genome of Kipferlia bialata reveals reductive genome evolution in fornicate parasites.</title>
        <authorList>
            <person name="Tanifuji G."/>
            <person name="Takabayashi S."/>
            <person name="Kume K."/>
            <person name="Takagi M."/>
            <person name="Nakayama T."/>
            <person name="Kamikawa R."/>
            <person name="Inagaki Y."/>
            <person name="Hashimoto T."/>
        </authorList>
    </citation>
    <scope>NUCLEOTIDE SEQUENCE [LARGE SCALE GENOMIC DNA]</scope>
    <source>
        <strain evidence="2">NY0173</strain>
    </source>
</reference>
<protein>
    <recommendedName>
        <fullName evidence="1">N-acetyltransferase domain-containing protein</fullName>
    </recommendedName>
</protein>
<dbReference type="AlphaFoldDB" id="A0A9K3CQ20"/>
<dbReference type="CDD" id="cd04301">
    <property type="entry name" value="NAT_SF"/>
    <property type="match status" value="1"/>
</dbReference>
<accession>A0A9K3CQ20</accession>
<dbReference type="PANTHER" id="PTHR42791:SF1">
    <property type="entry name" value="N-ACETYLTRANSFERASE DOMAIN-CONTAINING PROTEIN"/>
    <property type="match status" value="1"/>
</dbReference>
<dbReference type="GO" id="GO:0016747">
    <property type="term" value="F:acyltransferase activity, transferring groups other than amino-acyl groups"/>
    <property type="evidence" value="ECO:0007669"/>
    <property type="project" value="InterPro"/>
</dbReference>
<dbReference type="Gene3D" id="3.40.630.30">
    <property type="match status" value="1"/>
</dbReference>
<dbReference type="PANTHER" id="PTHR42791">
    <property type="entry name" value="GNAT FAMILY ACETYLTRANSFERASE"/>
    <property type="match status" value="1"/>
</dbReference>
<organism evidence="2 3">
    <name type="scientific">Kipferlia bialata</name>
    <dbReference type="NCBI Taxonomy" id="797122"/>
    <lineage>
        <taxon>Eukaryota</taxon>
        <taxon>Metamonada</taxon>
        <taxon>Carpediemonas-like organisms</taxon>
        <taxon>Kipferlia</taxon>
    </lineage>
</organism>
<evidence type="ECO:0000313" key="2">
    <source>
        <dbReference type="EMBL" id="GIQ80198.1"/>
    </source>
</evidence>
<dbReference type="EMBL" id="BDIP01000121">
    <property type="protein sequence ID" value="GIQ80198.1"/>
    <property type="molecule type" value="Genomic_DNA"/>
</dbReference>
<dbReference type="PROSITE" id="PS51186">
    <property type="entry name" value="GNAT"/>
    <property type="match status" value="1"/>
</dbReference>